<dbReference type="CDD" id="cd00085">
    <property type="entry name" value="HNHc"/>
    <property type="match status" value="1"/>
</dbReference>
<dbReference type="Gene3D" id="1.10.30.50">
    <property type="match status" value="1"/>
</dbReference>
<dbReference type="InterPro" id="IPR058807">
    <property type="entry name" value="ScoMcrA_N"/>
</dbReference>
<evidence type="ECO:0000313" key="3">
    <source>
        <dbReference type="Proteomes" id="UP000218887"/>
    </source>
</evidence>
<evidence type="ECO:0000313" key="2">
    <source>
        <dbReference type="EMBL" id="PAV28421.1"/>
    </source>
</evidence>
<accession>A0A2A2I8T7</accession>
<feature type="domain" description="HNH nuclease" evidence="1">
    <location>
        <begin position="264"/>
        <end position="319"/>
    </location>
</feature>
<dbReference type="RefSeq" id="WP_095656837.1">
    <property type="nucleotide sequence ID" value="NZ_NPOA01000013.1"/>
</dbReference>
<dbReference type="SMART" id="SM00507">
    <property type="entry name" value="HNHc"/>
    <property type="match status" value="1"/>
</dbReference>
<name>A0A2A2I8T7_9BACI</name>
<evidence type="ECO:0000259" key="1">
    <source>
        <dbReference type="SMART" id="SM00507"/>
    </source>
</evidence>
<proteinExistence type="predicted"/>
<dbReference type="Proteomes" id="UP000218887">
    <property type="component" value="Unassembled WGS sequence"/>
</dbReference>
<protein>
    <recommendedName>
        <fullName evidence="1">HNH nuclease domain-containing protein</fullName>
    </recommendedName>
</protein>
<dbReference type="OrthoDB" id="67788at2"/>
<sequence>MAIPKNIRKEHIISAIEKIDKEGVPDNRKATRFYLLYQDEHYPPKYVLSIANIFANGLELLPSEFSGGRETNQYLKELDFNIIEQAKADILFSQILSEIKTRNIDITKEVTITEVVNLVPYKATAIENYTSYAYAITSMLSNQKKRDYFLFENQEVQDRLTFLAKYQNRSNHEWKLSYSNEIVWINPKYYTRIIDKVDEDTKIQEINKRLREKIEKHGELVLEQSFENMDEEGFASLFEADDKSAAIIEIEGIKKVRKYNKEHIQGLKSFYKYQCQICGHSTEEEYGVSIVEAHHITPFSLTQDNNIDNLMILCPNHHRLIHKANGQFNWAKNEIVYENGMKEKLKLNGHLK</sequence>
<dbReference type="Pfam" id="PF13391">
    <property type="entry name" value="HNH_2"/>
    <property type="match status" value="1"/>
</dbReference>
<comment type="caution">
    <text evidence="2">The sequence shown here is derived from an EMBL/GenBank/DDBJ whole genome shotgun (WGS) entry which is preliminary data.</text>
</comment>
<organism evidence="2 3">
    <name type="scientific">Virgibacillus profundi</name>
    <dbReference type="NCBI Taxonomy" id="2024555"/>
    <lineage>
        <taxon>Bacteria</taxon>
        <taxon>Bacillati</taxon>
        <taxon>Bacillota</taxon>
        <taxon>Bacilli</taxon>
        <taxon>Bacillales</taxon>
        <taxon>Bacillaceae</taxon>
        <taxon>Virgibacillus</taxon>
    </lineage>
</organism>
<dbReference type="EMBL" id="NPOA01000013">
    <property type="protein sequence ID" value="PAV28421.1"/>
    <property type="molecule type" value="Genomic_DNA"/>
</dbReference>
<dbReference type="AlphaFoldDB" id="A0A2A2I8T7"/>
<reference evidence="2 3" key="1">
    <citation type="submission" date="2017-08" db="EMBL/GenBank/DDBJ databases">
        <title>Virgibacillus indicus sp. nov. and Virgibacillus profoundi sp. nov, two moderately halophilic bacteria isolated from marine sediment by using the Microfluidic Streak Plate.</title>
        <authorList>
            <person name="Xu B."/>
            <person name="Hu B."/>
            <person name="Wang J."/>
            <person name="Zhu Y."/>
            <person name="Huang L."/>
            <person name="Du W."/>
            <person name="Huang Y."/>
        </authorList>
    </citation>
    <scope>NUCLEOTIDE SEQUENCE [LARGE SCALE GENOMIC DNA]</scope>
    <source>
        <strain evidence="2 3">IO3-P3-H5</strain>
    </source>
</reference>
<dbReference type="InterPro" id="IPR003615">
    <property type="entry name" value="HNH_nuc"/>
</dbReference>
<gene>
    <name evidence="2" type="ORF">CIL05_17470</name>
</gene>
<keyword evidence="3" id="KW-1185">Reference proteome</keyword>
<dbReference type="Pfam" id="PF26345">
    <property type="entry name" value="ScoMcrA_N"/>
    <property type="match status" value="1"/>
</dbReference>